<feature type="compositionally biased region" description="Pro residues" evidence="1">
    <location>
        <begin position="89"/>
        <end position="104"/>
    </location>
</feature>
<comment type="caution">
    <text evidence="3">The sequence shown here is derived from an EMBL/GenBank/DDBJ whole genome shotgun (WGS) entry which is preliminary data.</text>
</comment>
<feature type="domain" description="DUF7330" evidence="2">
    <location>
        <begin position="180"/>
        <end position="365"/>
    </location>
</feature>
<dbReference type="EMBL" id="JAWWNJ010000011">
    <property type="protein sequence ID" value="KAK7044786.1"/>
    <property type="molecule type" value="Genomic_DNA"/>
</dbReference>
<feature type="region of interest" description="Disordered" evidence="1">
    <location>
        <begin position="1"/>
        <end position="110"/>
    </location>
</feature>
<evidence type="ECO:0000313" key="3">
    <source>
        <dbReference type="EMBL" id="KAK7044786.1"/>
    </source>
</evidence>
<feature type="compositionally biased region" description="Low complexity" evidence="1">
    <location>
        <begin position="136"/>
        <end position="145"/>
    </location>
</feature>
<protein>
    <recommendedName>
        <fullName evidence="2">DUF7330 domain-containing protein</fullName>
    </recommendedName>
</protein>
<feature type="compositionally biased region" description="Low complexity" evidence="1">
    <location>
        <begin position="31"/>
        <end position="45"/>
    </location>
</feature>
<dbReference type="InterPro" id="IPR055754">
    <property type="entry name" value="DUF7330"/>
</dbReference>
<evidence type="ECO:0000256" key="1">
    <source>
        <dbReference type="SAM" id="MobiDB-lite"/>
    </source>
</evidence>
<gene>
    <name evidence="3" type="ORF">R3P38DRAFT_3258874</name>
</gene>
<accession>A0AAW0CXI6</accession>
<reference evidence="3 4" key="1">
    <citation type="journal article" date="2024" name="J Genomics">
        <title>Draft genome sequencing and assembly of Favolaschia claudopus CIRM-BRFM 2984 isolated from oak limbs.</title>
        <authorList>
            <person name="Navarro D."/>
            <person name="Drula E."/>
            <person name="Chaduli D."/>
            <person name="Cazenave R."/>
            <person name="Ahrendt S."/>
            <person name="Wang J."/>
            <person name="Lipzen A."/>
            <person name="Daum C."/>
            <person name="Barry K."/>
            <person name="Grigoriev I.V."/>
            <person name="Favel A."/>
            <person name="Rosso M.N."/>
            <person name="Martin F."/>
        </authorList>
    </citation>
    <scope>NUCLEOTIDE SEQUENCE [LARGE SCALE GENOMIC DNA]</scope>
    <source>
        <strain evidence="3 4">CIRM-BRFM 2984</strain>
    </source>
</reference>
<name>A0AAW0CXI6_9AGAR</name>
<dbReference type="Proteomes" id="UP001362999">
    <property type="component" value="Unassembled WGS sequence"/>
</dbReference>
<dbReference type="Pfam" id="PF24016">
    <property type="entry name" value="DUF7330"/>
    <property type="match status" value="1"/>
</dbReference>
<keyword evidence="4" id="KW-1185">Reference proteome</keyword>
<sequence>METIPPPNYSFNGDASSCHSPSPPASEEELVSAQSHSSHLAAAEATVVEQQPPDDSTNAQEDPPQNAESSPHDSIPSSNTALNQCYPGHPYPLPFPQLRPPPAHPASSEARISTFPDHKFESAAPLLRRLSNATPAASSSALSSSQKQIGGAPLRKLNPTNYVSLYRKTHKRNAFSLSSSRGASIRGTFAVDPFLQIPETLLSPLDPGETFRKNLVLKVENGGIDVDVHLVGEREPTLSNLSTAVPRTELHFEICGGGDNTFPLLAKIHTATLRRPPFRATLLSRNGFTSLHLPPSFHGLLTVHVAAGDLNNHITLSAALNLHATILSEDSTSRMYFIGALGSGRWEGDRAEVKVERGRVRVQFSGGRERDWDGLRRVGWEWMGF</sequence>
<organism evidence="3 4">
    <name type="scientific">Favolaschia claudopus</name>
    <dbReference type="NCBI Taxonomy" id="2862362"/>
    <lineage>
        <taxon>Eukaryota</taxon>
        <taxon>Fungi</taxon>
        <taxon>Dikarya</taxon>
        <taxon>Basidiomycota</taxon>
        <taxon>Agaricomycotina</taxon>
        <taxon>Agaricomycetes</taxon>
        <taxon>Agaricomycetidae</taxon>
        <taxon>Agaricales</taxon>
        <taxon>Marasmiineae</taxon>
        <taxon>Mycenaceae</taxon>
        <taxon>Favolaschia</taxon>
    </lineage>
</organism>
<dbReference type="AlphaFoldDB" id="A0AAW0CXI6"/>
<proteinExistence type="predicted"/>
<evidence type="ECO:0000259" key="2">
    <source>
        <dbReference type="Pfam" id="PF24016"/>
    </source>
</evidence>
<feature type="region of interest" description="Disordered" evidence="1">
    <location>
        <begin position="136"/>
        <end position="155"/>
    </location>
</feature>
<evidence type="ECO:0000313" key="4">
    <source>
        <dbReference type="Proteomes" id="UP001362999"/>
    </source>
</evidence>